<name>A0ABU8WU24_9BURK</name>
<dbReference type="EMBL" id="JBBKZT010000014">
    <property type="protein sequence ID" value="MEJ8850340.1"/>
    <property type="molecule type" value="Genomic_DNA"/>
</dbReference>
<keyword evidence="1" id="KW-0732">Signal</keyword>
<dbReference type="RefSeq" id="WP_340345643.1">
    <property type="nucleotide sequence ID" value="NZ_JBBKZT010000014.1"/>
</dbReference>
<accession>A0ABU8WU24</accession>
<comment type="caution">
    <text evidence="2">The sequence shown here is derived from an EMBL/GenBank/DDBJ whole genome shotgun (WGS) entry which is preliminary data.</text>
</comment>
<sequence length="41" mass="4299">MTQFLLAALASLAAAAVLTVTIPAEAASVDWQWPSVELDAR</sequence>
<reference evidence="2 3" key="1">
    <citation type="submission" date="2024-03" db="EMBL/GenBank/DDBJ databases">
        <title>Novel species of the genus Variovorax.</title>
        <authorList>
            <person name="Liu Q."/>
            <person name="Xin Y.-H."/>
        </authorList>
    </citation>
    <scope>NUCLEOTIDE SEQUENCE [LARGE SCALE GENOMIC DNA]</scope>
    <source>
        <strain evidence="2 3">KACC 18900</strain>
    </source>
</reference>
<gene>
    <name evidence="2" type="ORF">WKW82_27135</name>
</gene>
<evidence type="ECO:0000313" key="2">
    <source>
        <dbReference type="EMBL" id="MEJ8850340.1"/>
    </source>
</evidence>
<proteinExistence type="predicted"/>
<feature type="chain" id="PRO_5045923313" evidence="1">
    <location>
        <begin position="27"/>
        <end position="41"/>
    </location>
</feature>
<dbReference type="Proteomes" id="UP001385892">
    <property type="component" value="Unassembled WGS sequence"/>
</dbReference>
<organism evidence="2 3">
    <name type="scientific">Variovorax rhizosphaerae</name>
    <dbReference type="NCBI Taxonomy" id="1836200"/>
    <lineage>
        <taxon>Bacteria</taxon>
        <taxon>Pseudomonadati</taxon>
        <taxon>Pseudomonadota</taxon>
        <taxon>Betaproteobacteria</taxon>
        <taxon>Burkholderiales</taxon>
        <taxon>Comamonadaceae</taxon>
        <taxon>Variovorax</taxon>
    </lineage>
</organism>
<protein>
    <submittedName>
        <fullName evidence="2">Uncharacterized protein</fullName>
    </submittedName>
</protein>
<keyword evidence="3" id="KW-1185">Reference proteome</keyword>
<feature type="signal peptide" evidence="1">
    <location>
        <begin position="1"/>
        <end position="26"/>
    </location>
</feature>
<evidence type="ECO:0000256" key="1">
    <source>
        <dbReference type="SAM" id="SignalP"/>
    </source>
</evidence>
<evidence type="ECO:0000313" key="3">
    <source>
        <dbReference type="Proteomes" id="UP001385892"/>
    </source>
</evidence>